<evidence type="ECO:0000313" key="9">
    <source>
        <dbReference type="Proteomes" id="UP000241010"/>
    </source>
</evidence>
<feature type="transmembrane region" description="Helical" evidence="6">
    <location>
        <begin position="127"/>
        <end position="144"/>
    </location>
</feature>
<evidence type="ECO:0000256" key="6">
    <source>
        <dbReference type="SAM" id="Phobius"/>
    </source>
</evidence>
<dbReference type="AlphaFoldDB" id="A0A2T4JSC2"/>
<dbReference type="PANTHER" id="PTHR42920:SF11">
    <property type="entry name" value="INNER MEMBRANE PROTEIN YTFF"/>
    <property type="match status" value="1"/>
</dbReference>
<dbReference type="InterPro" id="IPR051258">
    <property type="entry name" value="Diverse_Substrate_Transporter"/>
</dbReference>
<dbReference type="Pfam" id="PF00892">
    <property type="entry name" value="EamA"/>
    <property type="match status" value="1"/>
</dbReference>
<evidence type="ECO:0000313" key="8">
    <source>
        <dbReference type="EMBL" id="PTE20805.1"/>
    </source>
</evidence>
<evidence type="ECO:0000256" key="2">
    <source>
        <dbReference type="ARBA" id="ARBA00022475"/>
    </source>
</evidence>
<feature type="transmembrane region" description="Helical" evidence="6">
    <location>
        <begin position="277"/>
        <end position="297"/>
    </location>
</feature>
<proteinExistence type="predicted"/>
<comment type="caution">
    <text evidence="8">The sequence shown here is derived from an EMBL/GenBank/DDBJ whole genome shotgun (WGS) entry which is preliminary data.</text>
</comment>
<feature type="transmembrane region" description="Helical" evidence="6">
    <location>
        <begin position="40"/>
        <end position="61"/>
    </location>
</feature>
<comment type="subcellular location">
    <subcellularLocation>
        <location evidence="1">Cell membrane</location>
        <topology evidence="1">Multi-pass membrane protein</topology>
    </subcellularLocation>
</comment>
<dbReference type="InterPro" id="IPR037185">
    <property type="entry name" value="EmrE-like"/>
</dbReference>
<evidence type="ECO:0000256" key="1">
    <source>
        <dbReference type="ARBA" id="ARBA00004651"/>
    </source>
</evidence>
<feature type="transmembrane region" description="Helical" evidence="6">
    <location>
        <begin position="189"/>
        <end position="208"/>
    </location>
</feature>
<feature type="transmembrane region" description="Helical" evidence="6">
    <location>
        <begin position="223"/>
        <end position="243"/>
    </location>
</feature>
<feature type="transmembrane region" description="Helical" evidence="6">
    <location>
        <begin position="99"/>
        <end position="120"/>
    </location>
</feature>
<dbReference type="PANTHER" id="PTHR42920">
    <property type="entry name" value="OS03G0707200 PROTEIN-RELATED"/>
    <property type="match status" value="1"/>
</dbReference>
<dbReference type="OrthoDB" id="7685518at2"/>
<evidence type="ECO:0000259" key="7">
    <source>
        <dbReference type="Pfam" id="PF00892"/>
    </source>
</evidence>
<evidence type="ECO:0000256" key="3">
    <source>
        <dbReference type="ARBA" id="ARBA00022692"/>
    </source>
</evidence>
<keyword evidence="2" id="KW-1003">Cell membrane</keyword>
<keyword evidence="4 6" id="KW-1133">Transmembrane helix</keyword>
<evidence type="ECO:0000256" key="4">
    <source>
        <dbReference type="ARBA" id="ARBA00022989"/>
    </source>
</evidence>
<name>A0A2T4JSC2_9RHOB</name>
<feature type="domain" description="EamA" evidence="7">
    <location>
        <begin position="12"/>
        <end position="142"/>
    </location>
</feature>
<dbReference type="SUPFAM" id="SSF103481">
    <property type="entry name" value="Multidrug resistance efflux transporter EmrE"/>
    <property type="match status" value="1"/>
</dbReference>
<dbReference type="InterPro" id="IPR000620">
    <property type="entry name" value="EamA_dom"/>
</dbReference>
<dbReference type="RefSeq" id="WP_107664789.1">
    <property type="nucleotide sequence ID" value="NZ_PZKG01000081.1"/>
</dbReference>
<keyword evidence="3 6" id="KW-0812">Transmembrane</keyword>
<dbReference type="GO" id="GO:0005886">
    <property type="term" value="C:plasma membrane"/>
    <property type="evidence" value="ECO:0007669"/>
    <property type="project" value="UniProtKB-SubCell"/>
</dbReference>
<organism evidence="8 9">
    <name type="scientific">Cereibacter changlensis JA139</name>
    <dbReference type="NCBI Taxonomy" id="1188249"/>
    <lineage>
        <taxon>Bacteria</taxon>
        <taxon>Pseudomonadati</taxon>
        <taxon>Pseudomonadota</taxon>
        <taxon>Alphaproteobacteria</taxon>
        <taxon>Rhodobacterales</taxon>
        <taxon>Paracoccaceae</taxon>
        <taxon>Cereibacter</taxon>
    </lineage>
</organism>
<keyword evidence="5 6" id="KW-0472">Membrane</keyword>
<feature type="transmembrane region" description="Helical" evidence="6">
    <location>
        <begin position="150"/>
        <end position="169"/>
    </location>
</feature>
<evidence type="ECO:0000256" key="5">
    <source>
        <dbReference type="ARBA" id="ARBA00023136"/>
    </source>
</evidence>
<feature type="transmembrane region" description="Helical" evidence="6">
    <location>
        <begin position="250"/>
        <end position="271"/>
    </location>
</feature>
<dbReference type="EMBL" id="PZKG01000081">
    <property type="protein sequence ID" value="PTE20805.1"/>
    <property type="molecule type" value="Genomic_DNA"/>
</dbReference>
<sequence>MLQPRRLTTLSANLICMASMLVWAAGLPAAELLIGPLTPLPLTALRMLTALALLLPLWLALEGMQSLRRASWTRGLFVGGIGFGLGAYLLVSAQSLTDPITIAVITAAMPVIGIALECLLDGRRLSGALILGVALSLCGGLISYGGKLGAGGFGLGALMAVVSVVCYTWGSRETVKSFPDLSPLGRATVTLAGATAVTTLAAGLQVSLGGPSPDWSAIGTPQIVALLIYGIGALAVSQVLWIISVGHLGIGVASLHGNATPFYVMVFLVMLGGSWSWTQALAAAIVVLGVLVAQGRMPRRSTETIRRDNPMS</sequence>
<accession>A0A2T4JSC2</accession>
<protein>
    <recommendedName>
        <fullName evidence="7">EamA domain-containing protein</fullName>
    </recommendedName>
</protein>
<keyword evidence="9" id="KW-1185">Reference proteome</keyword>
<feature type="transmembrane region" description="Helical" evidence="6">
    <location>
        <begin position="73"/>
        <end position="93"/>
    </location>
</feature>
<gene>
    <name evidence="8" type="ORF">C5F48_15460</name>
</gene>
<dbReference type="Proteomes" id="UP000241010">
    <property type="component" value="Unassembled WGS sequence"/>
</dbReference>
<reference evidence="8 9" key="1">
    <citation type="submission" date="2018-03" db="EMBL/GenBank/DDBJ databases">
        <title>Cereibacter changlensis.</title>
        <authorList>
            <person name="Meyer T.E."/>
            <person name="Miller S."/>
            <person name="Lodha T."/>
            <person name="Gandham S."/>
            <person name="Chintalapati S."/>
            <person name="Chintalapati V.R."/>
        </authorList>
    </citation>
    <scope>NUCLEOTIDE SEQUENCE [LARGE SCALE GENOMIC DNA]</scope>
    <source>
        <strain evidence="8 9">JA139</strain>
    </source>
</reference>